<protein>
    <submittedName>
        <fullName evidence="5">Transcriptional regulator</fullName>
    </submittedName>
</protein>
<dbReference type="InterPro" id="IPR001845">
    <property type="entry name" value="HTH_ArsR_DNA-bd_dom"/>
</dbReference>
<feature type="domain" description="HTH arsR-type" evidence="4">
    <location>
        <begin position="8"/>
        <end position="106"/>
    </location>
</feature>
<proteinExistence type="predicted"/>
<organism evidence="5 6">
    <name type="scientific">Flavobacterium palustre</name>
    <dbReference type="NCBI Taxonomy" id="1476463"/>
    <lineage>
        <taxon>Bacteria</taxon>
        <taxon>Pseudomonadati</taxon>
        <taxon>Bacteroidota</taxon>
        <taxon>Flavobacteriia</taxon>
        <taxon>Flavobacteriales</taxon>
        <taxon>Flavobacteriaceae</taxon>
        <taxon>Flavobacterium</taxon>
    </lineage>
</organism>
<dbReference type="InterPro" id="IPR051081">
    <property type="entry name" value="HTH_MetalResp_TranReg"/>
</dbReference>
<evidence type="ECO:0000313" key="5">
    <source>
        <dbReference type="EMBL" id="GGA74833.1"/>
    </source>
</evidence>
<reference evidence="6" key="1">
    <citation type="journal article" date="2019" name="Int. J. Syst. Evol. Microbiol.">
        <title>The Global Catalogue of Microorganisms (GCM) 10K type strain sequencing project: providing services to taxonomists for standard genome sequencing and annotation.</title>
        <authorList>
            <consortium name="The Broad Institute Genomics Platform"/>
            <consortium name="The Broad Institute Genome Sequencing Center for Infectious Disease"/>
            <person name="Wu L."/>
            <person name="Ma J."/>
        </authorList>
    </citation>
    <scope>NUCLEOTIDE SEQUENCE [LARGE SCALE GENOMIC DNA]</scope>
    <source>
        <strain evidence="6">CGMCC 1.12811</strain>
    </source>
</reference>
<evidence type="ECO:0000256" key="1">
    <source>
        <dbReference type="ARBA" id="ARBA00023015"/>
    </source>
</evidence>
<dbReference type="SUPFAM" id="SSF46785">
    <property type="entry name" value="Winged helix' DNA-binding domain"/>
    <property type="match status" value="1"/>
</dbReference>
<dbReference type="Pfam" id="PF01022">
    <property type="entry name" value="HTH_5"/>
    <property type="match status" value="1"/>
</dbReference>
<comment type="caution">
    <text evidence="5">The sequence shown here is derived from an EMBL/GenBank/DDBJ whole genome shotgun (WGS) entry which is preliminary data.</text>
</comment>
<dbReference type="EMBL" id="BMGA01000003">
    <property type="protein sequence ID" value="GGA74833.1"/>
    <property type="molecule type" value="Genomic_DNA"/>
</dbReference>
<evidence type="ECO:0000313" key="6">
    <source>
        <dbReference type="Proteomes" id="UP000658793"/>
    </source>
</evidence>
<sequence length="109" mass="12144">MGISKTEHFTEEQNELATLAKAIGHPARIAIIQHLIKVNSCICSDIVNELPLAQPTVSQHLKELKNAGLIKGNLEGNAICYCLDENGFEKIKNFFEIVNKHLENKNQCC</sequence>
<dbReference type="RefSeq" id="WP_188493632.1">
    <property type="nucleotide sequence ID" value="NZ_BMGA01000003.1"/>
</dbReference>
<dbReference type="InterPro" id="IPR036390">
    <property type="entry name" value="WH_DNA-bd_sf"/>
</dbReference>
<dbReference type="InterPro" id="IPR011991">
    <property type="entry name" value="ArsR-like_HTH"/>
</dbReference>
<keyword evidence="3" id="KW-0804">Transcription</keyword>
<dbReference type="PANTHER" id="PTHR33154">
    <property type="entry name" value="TRANSCRIPTIONAL REGULATOR, ARSR FAMILY"/>
    <property type="match status" value="1"/>
</dbReference>
<dbReference type="CDD" id="cd00090">
    <property type="entry name" value="HTH_ARSR"/>
    <property type="match status" value="1"/>
</dbReference>
<keyword evidence="1" id="KW-0805">Transcription regulation</keyword>
<keyword evidence="2" id="KW-0238">DNA-binding</keyword>
<dbReference type="SMART" id="SM00418">
    <property type="entry name" value="HTH_ARSR"/>
    <property type="match status" value="1"/>
</dbReference>
<dbReference type="PRINTS" id="PR00778">
    <property type="entry name" value="HTHARSR"/>
</dbReference>
<dbReference type="PANTHER" id="PTHR33154:SF15">
    <property type="entry name" value="REGULATORY PROTEIN ARSR"/>
    <property type="match status" value="1"/>
</dbReference>
<dbReference type="Gene3D" id="1.10.10.10">
    <property type="entry name" value="Winged helix-like DNA-binding domain superfamily/Winged helix DNA-binding domain"/>
    <property type="match status" value="1"/>
</dbReference>
<evidence type="ECO:0000256" key="2">
    <source>
        <dbReference type="ARBA" id="ARBA00023125"/>
    </source>
</evidence>
<dbReference type="PROSITE" id="PS50987">
    <property type="entry name" value="HTH_ARSR_2"/>
    <property type="match status" value="1"/>
</dbReference>
<dbReference type="InterPro" id="IPR036388">
    <property type="entry name" value="WH-like_DNA-bd_sf"/>
</dbReference>
<evidence type="ECO:0000259" key="4">
    <source>
        <dbReference type="PROSITE" id="PS50987"/>
    </source>
</evidence>
<name>A0ABQ1HFE4_9FLAO</name>
<dbReference type="Proteomes" id="UP000658793">
    <property type="component" value="Unassembled WGS sequence"/>
</dbReference>
<dbReference type="NCBIfam" id="NF033788">
    <property type="entry name" value="HTH_metalloreg"/>
    <property type="match status" value="1"/>
</dbReference>
<keyword evidence="6" id="KW-1185">Reference proteome</keyword>
<gene>
    <name evidence="5" type="ORF">GCM10008015_14380</name>
</gene>
<accession>A0ABQ1HFE4</accession>
<evidence type="ECO:0000256" key="3">
    <source>
        <dbReference type="ARBA" id="ARBA00023163"/>
    </source>
</evidence>